<evidence type="ECO:0000313" key="2">
    <source>
        <dbReference type="EMBL" id="SOK59287.1"/>
    </source>
</evidence>
<reference evidence="3" key="1">
    <citation type="submission" date="2017-10" db="EMBL/GenBank/DDBJ databases">
        <authorList>
            <person name="Skurnik M."/>
        </authorList>
    </citation>
    <scope>NUCLEOTIDE SEQUENCE [LARGE SCALE GENOMIC DNA]</scope>
    <source>
        <strain evidence="3">fHe-Yen9-03</strain>
    </source>
</reference>
<feature type="region of interest" description="Disordered" evidence="1">
    <location>
        <begin position="26"/>
        <end position="56"/>
    </location>
</feature>
<gene>
    <name evidence="2" type="primary">g479</name>
</gene>
<name>A0A2C9CZK1_9CAUD</name>
<feature type="compositionally biased region" description="Acidic residues" evidence="1">
    <location>
        <begin position="33"/>
        <end position="50"/>
    </location>
</feature>
<protein>
    <submittedName>
        <fullName evidence="2">Uncharacterized protein</fullName>
    </submittedName>
</protein>
<sequence>MLTKLWNFFISLLGKFWNSLKEEPANNVLGTDISDESESTEATPEENVQDDEQHTN</sequence>
<dbReference type="EMBL" id="LT960552">
    <property type="protein sequence ID" value="SOK59287.1"/>
    <property type="molecule type" value="Genomic_DNA"/>
</dbReference>
<accession>A0A2C9CZK1</accession>
<proteinExistence type="predicted"/>
<dbReference type="Proteomes" id="UP000241364">
    <property type="component" value="Chromosome i"/>
</dbReference>
<organism evidence="2 3">
    <name type="scientific">Yersinia phage fHe-Yen9-03</name>
    <dbReference type="NCBI Taxonomy" id="2052743"/>
    <lineage>
        <taxon>Viruses</taxon>
        <taxon>Duplodnaviria</taxon>
        <taxon>Heunggongvirae</taxon>
        <taxon>Uroviricota</taxon>
        <taxon>Caudoviricetes</taxon>
        <taxon>Eneladusvirus</taxon>
        <taxon>Eneladusvirus Yen904</taxon>
    </lineage>
</organism>
<evidence type="ECO:0000256" key="1">
    <source>
        <dbReference type="SAM" id="MobiDB-lite"/>
    </source>
</evidence>
<evidence type="ECO:0000313" key="3">
    <source>
        <dbReference type="Proteomes" id="UP000241364"/>
    </source>
</evidence>